<accession>A0A0V0HTW6</accession>
<sequence length="133" mass="14652">MRSCQLPMHINIFRCPFDITNTDNSGSAIALIAYQPAETMLHLTSEEIYDIRCTKKQMLPLTNVTRQLTGKAFTIQVKKSFAKTMDGTPGKLIIVSYAEKETIIGAPSSPAPMDTAGSSKRKIENPVKISLSF</sequence>
<reference evidence="1" key="1">
    <citation type="submission" date="2015-12" db="EMBL/GenBank/DDBJ databases">
        <title>Gene expression during late stages of embryo sac development: a critical building block for successful pollen-pistil interactions.</title>
        <authorList>
            <person name="Liu Y."/>
            <person name="Joly V."/>
            <person name="Sabar M."/>
            <person name="Matton D.P."/>
        </authorList>
    </citation>
    <scope>NUCLEOTIDE SEQUENCE</scope>
</reference>
<name>A0A0V0HTW6_SOLCH</name>
<dbReference type="AlphaFoldDB" id="A0A0V0HTW6"/>
<evidence type="ECO:0000313" key="1">
    <source>
        <dbReference type="EMBL" id="JAP23868.1"/>
    </source>
</evidence>
<proteinExistence type="predicted"/>
<protein>
    <submittedName>
        <fullName evidence="1">Putative ovule protein</fullName>
    </submittedName>
</protein>
<dbReference type="EMBL" id="GEDG01015010">
    <property type="protein sequence ID" value="JAP23868.1"/>
    <property type="molecule type" value="Transcribed_RNA"/>
</dbReference>
<organism evidence="1">
    <name type="scientific">Solanum chacoense</name>
    <name type="common">Chaco potato</name>
    <dbReference type="NCBI Taxonomy" id="4108"/>
    <lineage>
        <taxon>Eukaryota</taxon>
        <taxon>Viridiplantae</taxon>
        <taxon>Streptophyta</taxon>
        <taxon>Embryophyta</taxon>
        <taxon>Tracheophyta</taxon>
        <taxon>Spermatophyta</taxon>
        <taxon>Magnoliopsida</taxon>
        <taxon>eudicotyledons</taxon>
        <taxon>Gunneridae</taxon>
        <taxon>Pentapetalae</taxon>
        <taxon>asterids</taxon>
        <taxon>lamiids</taxon>
        <taxon>Solanales</taxon>
        <taxon>Solanaceae</taxon>
        <taxon>Solanoideae</taxon>
        <taxon>Solaneae</taxon>
        <taxon>Solanum</taxon>
    </lineage>
</organism>